<keyword evidence="1" id="KW-0862">Zinc</keyword>
<dbReference type="PANTHER" id="PTHR47593:SF8">
    <property type="entry name" value="OS12G0581900 PROTEIN"/>
    <property type="match status" value="1"/>
</dbReference>
<evidence type="ECO:0000259" key="3">
    <source>
        <dbReference type="PROSITE" id="PS50157"/>
    </source>
</evidence>
<feature type="region of interest" description="Disordered" evidence="2">
    <location>
        <begin position="1"/>
        <end position="58"/>
    </location>
</feature>
<keyword evidence="1" id="KW-0863">Zinc-finger</keyword>
<dbReference type="Proteomes" id="UP001497480">
    <property type="component" value="Unassembled WGS sequence"/>
</dbReference>
<dbReference type="InterPro" id="IPR013087">
    <property type="entry name" value="Znf_C2H2_type"/>
</dbReference>
<feature type="domain" description="C2H2-type" evidence="3">
    <location>
        <begin position="64"/>
        <end position="91"/>
    </location>
</feature>
<dbReference type="SUPFAM" id="SSF57667">
    <property type="entry name" value="beta-beta-alpha zinc fingers"/>
    <property type="match status" value="1"/>
</dbReference>
<organism evidence="4 5">
    <name type="scientific">Lupinus luteus</name>
    <name type="common">European yellow lupine</name>
    <dbReference type="NCBI Taxonomy" id="3873"/>
    <lineage>
        <taxon>Eukaryota</taxon>
        <taxon>Viridiplantae</taxon>
        <taxon>Streptophyta</taxon>
        <taxon>Embryophyta</taxon>
        <taxon>Tracheophyta</taxon>
        <taxon>Spermatophyta</taxon>
        <taxon>Magnoliopsida</taxon>
        <taxon>eudicotyledons</taxon>
        <taxon>Gunneridae</taxon>
        <taxon>Pentapetalae</taxon>
        <taxon>rosids</taxon>
        <taxon>fabids</taxon>
        <taxon>Fabales</taxon>
        <taxon>Fabaceae</taxon>
        <taxon>Papilionoideae</taxon>
        <taxon>50 kb inversion clade</taxon>
        <taxon>genistoids sensu lato</taxon>
        <taxon>core genistoids</taxon>
        <taxon>Genisteae</taxon>
        <taxon>Lupinus</taxon>
    </lineage>
</organism>
<accession>A0AAV1VTN8</accession>
<reference evidence="4 5" key="1">
    <citation type="submission" date="2024-03" db="EMBL/GenBank/DDBJ databases">
        <authorList>
            <person name="Martinez-Hernandez J."/>
        </authorList>
    </citation>
    <scope>NUCLEOTIDE SEQUENCE [LARGE SCALE GENOMIC DNA]</scope>
</reference>
<dbReference type="EMBL" id="CAXHTB010000001">
    <property type="protein sequence ID" value="CAL0300354.1"/>
    <property type="molecule type" value="Genomic_DNA"/>
</dbReference>
<protein>
    <recommendedName>
        <fullName evidence="3">C2H2-type domain-containing protein</fullName>
    </recommendedName>
</protein>
<sequence length="187" mass="20881">MMTKEDETITTAMEQPSEVMTGDNNNDGSKGNNPDEWLNLSLGGTSFSTTGDDDPKSRPATKVFSCNFCMRKFFSSQALGGHQNAHKRERCAIKRCRTQRTMAMMGFSVSNHMFQSLGFQPHALVHKPCRGGRTMVAPSFHDAYAMACTPFMIEEQTGLVWPGSFRLVPEQPEPPQESLKLDLDLRL</sequence>
<feature type="compositionally biased region" description="Low complexity" evidence="2">
    <location>
        <begin position="22"/>
        <end position="35"/>
    </location>
</feature>
<dbReference type="PANTHER" id="PTHR47593">
    <property type="entry name" value="ZINC FINGER PROTEIN 4-LIKE"/>
    <property type="match status" value="1"/>
</dbReference>
<dbReference type="PROSITE" id="PS50157">
    <property type="entry name" value="ZINC_FINGER_C2H2_2"/>
    <property type="match status" value="1"/>
</dbReference>
<dbReference type="PROSITE" id="PS00028">
    <property type="entry name" value="ZINC_FINGER_C2H2_1"/>
    <property type="match status" value="1"/>
</dbReference>
<evidence type="ECO:0000313" key="5">
    <source>
        <dbReference type="Proteomes" id="UP001497480"/>
    </source>
</evidence>
<gene>
    <name evidence="4" type="ORF">LLUT_LOCUS1414</name>
</gene>
<keyword evidence="1" id="KW-0479">Metal-binding</keyword>
<dbReference type="InterPro" id="IPR036236">
    <property type="entry name" value="Znf_C2H2_sf"/>
</dbReference>
<dbReference type="GO" id="GO:0008270">
    <property type="term" value="F:zinc ion binding"/>
    <property type="evidence" value="ECO:0007669"/>
    <property type="project" value="UniProtKB-KW"/>
</dbReference>
<proteinExistence type="predicted"/>
<name>A0AAV1VTN8_LUPLU</name>
<evidence type="ECO:0000256" key="1">
    <source>
        <dbReference type="PROSITE-ProRule" id="PRU00042"/>
    </source>
</evidence>
<keyword evidence="5" id="KW-1185">Reference proteome</keyword>
<dbReference type="AlphaFoldDB" id="A0AAV1VTN8"/>
<evidence type="ECO:0000256" key="2">
    <source>
        <dbReference type="SAM" id="MobiDB-lite"/>
    </source>
</evidence>
<evidence type="ECO:0000313" key="4">
    <source>
        <dbReference type="EMBL" id="CAL0300354.1"/>
    </source>
</evidence>
<dbReference type="InterPro" id="IPR053266">
    <property type="entry name" value="Zinc_finger_protein_7"/>
</dbReference>
<dbReference type="Gene3D" id="3.30.160.60">
    <property type="entry name" value="Classic Zinc Finger"/>
    <property type="match status" value="1"/>
</dbReference>
<comment type="caution">
    <text evidence="4">The sequence shown here is derived from an EMBL/GenBank/DDBJ whole genome shotgun (WGS) entry which is preliminary data.</text>
</comment>